<feature type="region of interest" description="Disordered" evidence="1">
    <location>
        <begin position="34"/>
        <end position="70"/>
    </location>
</feature>
<organism evidence="2 3">
    <name type="scientific">Actinacidiphila bryophytorum</name>
    <dbReference type="NCBI Taxonomy" id="1436133"/>
    <lineage>
        <taxon>Bacteria</taxon>
        <taxon>Bacillati</taxon>
        <taxon>Actinomycetota</taxon>
        <taxon>Actinomycetes</taxon>
        <taxon>Kitasatosporales</taxon>
        <taxon>Streptomycetaceae</taxon>
        <taxon>Actinacidiphila</taxon>
    </lineage>
</organism>
<dbReference type="Proteomes" id="UP001153328">
    <property type="component" value="Unassembled WGS sequence"/>
</dbReference>
<reference evidence="2" key="1">
    <citation type="submission" date="2021-06" db="EMBL/GenBank/DDBJ databases">
        <authorList>
            <person name="Arsene-Ploetze F."/>
        </authorList>
    </citation>
    <scope>NUCLEOTIDE SEQUENCE</scope>
    <source>
        <strain evidence="2">SBRY1</strain>
    </source>
</reference>
<protein>
    <submittedName>
        <fullName evidence="2">Uncharacterized protein</fullName>
    </submittedName>
</protein>
<evidence type="ECO:0000313" key="3">
    <source>
        <dbReference type="Proteomes" id="UP001153328"/>
    </source>
</evidence>
<evidence type="ECO:0000313" key="2">
    <source>
        <dbReference type="EMBL" id="CAG7633270.1"/>
    </source>
</evidence>
<feature type="compositionally biased region" description="Basic residues" evidence="1">
    <location>
        <begin position="60"/>
        <end position="70"/>
    </location>
</feature>
<dbReference type="AlphaFoldDB" id="A0A9W4GZW0"/>
<name>A0A9W4GZW0_9ACTN</name>
<proteinExistence type="predicted"/>
<gene>
    <name evidence="2" type="ORF">SBRY_20957</name>
</gene>
<sequence length="70" mass="7419">MVLTAPSPRRQRPPGAPSFGHAGKVFRRQLTLRNTDAIGNPEAGPAGTYPGPPRIIRPGPIRRVRAGSAP</sequence>
<comment type="caution">
    <text evidence="2">The sequence shown here is derived from an EMBL/GenBank/DDBJ whole genome shotgun (WGS) entry which is preliminary data.</text>
</comment>
<evidence type="ECO:0000256" key="1">
    <source>
        <dbReference type="SAM" id="MobiDB-lite"/>
    </source>
</evidence>
<feature type="region of interest" description="Disordered" evidence="1">
    <location>
        <begin position="1"/>
        <end position="22"/>
    </location>
</feature>
<dbReference type="EMBL" id="CAJVAX010000012">
    <property type="protein sequence ID" value="CAG7633270.1"/>
    <property type="molecule type" value="Genomic_DNA"/>
</dbReference>
<keyword evidence="3" id="KW-1185">Reference proteome</keyword>
<accession>A0A9W4GZW0</accession>